<reference evidence="1 2" key="1">
    <citation type="journal article" date="2019" name="Environ. Microbiol.">
        <title>At the nexus of three kingdoms: the genome of the mycorrhizal fungus Gigaspora margarita provides insights into plant, endobacterial and fungal interactions.</title>
        <authorList>
            <person name="Venice F."/>
            <person name="Ghignone S."/>
            <person name="Salvioli di Fossalunga A."/>
            <person name="Amselem J."/>
            <person name="Novero M."/>
            <person name="Xianan X."/>
            <person name="Sedzielewska Toro K."/>
            <person name="Morin E."/>
            <person name="Lipzen A."/>
            <person name="Grigoriev I.V."/>
            <person name="Henrissat B."/>
            <person name="Martin F.M."/>
            <person name="Bonfante P."/>
        </authorList>
    </citation>
    <scope>NUCLEOTIDE SEQUENCE [LARGE SCALE GENOMIC DNA]</scope>
    <source>
        <strain evidence="1 2">BEG34</strain>
    </source>
</reference>
<evidence type="ECO:0000313" key="2">
    <source>
        <dbReference type="Proteomes" id="UP000439903"/>
    </source>
</evidence>
<keyword evidence="2" id="KW-1185">Reference proteome</keyword>
<evidence type="ECO:0000313" key="1">
    <source>
        <dbReference type="EMBL" id="KAF0396289.1"/>
    </source>
</evidence>
<name>A0A8H4A1J0_GIGMA</name>
<accession>A0A8H4A1J0</accession>
<gene>
    <name evidence="1" type="ORF">F8M41_010087</name>
</gene>
<dbReference type="EMBL" id="WTPW01002120">
    <property type="protein sequence ID" value="KAF0396289.1"/>
    <property type="molecule type" value="Genomic_DNA"/>
</dbReference>
<sequence>MHKKIAHTIKRYIHIGHNLDEVEKIQTAITDLGGTSIANLEPIHDNHHVKTIASITQLFYFERPTDDDYTGYIKARCLPHIGPCTQFSPFEISKFTTIPINKPTPNITPHSIPKKPWIFPLSQVQVKNYN</sequence>
<proteinExistence type="predicted"/>
<protein>
    <submittedName>
        <fullName evidence="1">Uncharacterized protein</fullName>
    </submittedName>
</protein>
<organism evidence="1 2">
    <name type="scientific">Gigaspora margarita</name>
    <dbReference type="NCBI Taxonomy" id="4874"/>
    <lineage>
        <taxon>Eukaryota</taxon>
        <taxon>Fungi</taxon>
        <taxon>Fungi incertae sedis</taxon>
        <taxon>Mucoromycota</taxon>
        <taxon>Glomeromycotina</taxon>
        <taxon>Glomeromycetes</taxon>
        <taxon>Diversisporales</taxon>
        <taxon>Gigasporaceae</taxon>
        <taxon>Gigaspora</taxon>
    </lineage>
</organism>
<dbReference type="AlphaFoldDB" id="A0A8H4A1J0"/>
<dbReference type="OrthoDB" id="2386689at2759"/>
<comment type="caution">
    <text evidence="1">The sequence shown here is derived from an EMBL/GenBank/DDBJ whole genome shotgun (WGS) entry which is preliminary data.</text>
</comment>
<dbReference type="Proteomes" id="UP000439903">
    <property type="component" value="Unassembled WGS sequence"/>
</dbReference>